<evidence type="ECO:0000313" key="1">
    <source>
        <dbReference type="EMBL" id="MCS3920578.1"/>
    </source>
</evidence>
<reference evidence="1 2" key="1">
    <citation type="submission" date="2022-08" db="EMBL/GenBank/DDBJ databases">
        <title>Bacterial and archaeal communities from various locations to study Microbial Dark Matter (Phase II).</title>
        <authorList>
            <person name="Stepanauskas R."/>
        </authorList>
    </citation>
    <scope>NUCLEOTIDE SEQUENCE [LARGE SCALE GENOMIC DNA]</scope>
    <source>
        <strain evidence="1 2">PD1</strain>
    </source>
</reference>
<proteinExistence type="predicted"/>
<sequence length="217" mass="24701">MALTAKDVLRLIELLRQNDWLRDELRRVLLPPDFEGWMKSVDERLMRVDSTLGELRGLAKELDYWRKAGRFLSRLLRNVREVGQEILEQLEKAEAEGSISPKESDELLQADLLLMGEVRKGKFAGQSILLVCELSATVAREDVERAIKRAQIARQAGFWALPLVNGSRWSSQALKRWAISEAVLCGQNGVLQPSPTEDWDAVENLLARWRPEAKGKK</sequence>
<name>A0ABT2EUI2_9BACT</name>
<organism evidence="1 2">
    <name type="scientific">Candidatus Fervidibacter sacchari</name>
    <dbReference type="NCBI Taxonomy" id="1448929"/>
    <lineage>
        <taxon>Bacteria</taxon>
        <taxon>Candidatus Fervidibacterota</taxon>
        <taxon>Candidatus Fervidibacter</taxon>
    </lineage>
</organism>
<keyword evidence="2" id="KW-1185">Reference proteome</keyword>
<evidence type="ECO:0000313" key="2">
    <source>
        <dbReference type="Proteomes" id="UP001204798"/>
    </source>
</evidence>
<dbReference type="Proteomes" id="UP001204798">
    <property type="component" value="Unassembled WGS sequence"/>
</dbReference>
<dbReference type="EMBL" id="JANUCP010000005">
    <property type="protein sequence ID" value="MCS3920578.1"/>
    <property type="molecule type" value="Genomic_DNA"/>
</dbReference>
<comment type="caution">
    <text evidence="1">The sequence shown here is derived from an EMBL/GenBank/DDBJ whole genome shotgun (WGS) entry which is preliminary data.</text>
</comment>
<protein>
    <submittedName>
        <fullName evidence="1">Uncharacterized protein</fullName>
    </submittedName>
</protein>
<dbReference type="RefSeq" id="WP_259100238.1">
    <property type="nucleotide sequence ID" value="NZ_CP130454.1"/>
</dbReference>
<accession>A0ABT2EUI2</accession>
<gene>
    <name evidence="1" type="ORF">M2350_003007</name>
</gene>